<gene>
    <name evidence="1" type="ORF">CP965_01250</name>
</gene>
<sequence length="168" mass="19943">MRIYLLSFLFIIFFSACSTKNISYIKIENKTNSLYKTVTSTSKRIDKEEAKNFSKDIILYSKFLAHSYGVTTYALFHNTLINLGIKDKGLCYHYANDLLSFLKRKKYKSFEFKRIIANRNEYFEHSALILTRKDISFENSIVLDAWRNTGNLYFSKVKNDKNYEWELK</sequence>
<dbReference type="RefSeq" id="WP_129060214.1">
    <property type="nucleotide sequence ID" value="NZ_NXIE01000001.1"/>
</dbReference>
<organism evidence="1 2">
    <name type="scientific">Halarcobacter mediterraneus</name>
    <dbReference type="NCBI Taxonomy" id="2023153"/>
    <lineage>
        <taxon>Bacteria</taxon>
        <taxon>Pseudomonadati</taxon>
        <taxon>Campylobacterota</taxon>
        <taxon>Epsilonproteobacteria</taxon>
        <taxon>Campylobacterales</taxon>
        <taxon>Arcobacteraceae</taxon>
        <taxon>Halarcobacter</taxon>
    </lineage>
</organism>
<dbReference type="PROSITE" id="PS51257">
    <property type="entry name" value="PROKAR_LIPOPROTEIN"/>
    <property type="match status" value="1"/>
</dbReference>
<protein>
    <recommendedName>
        <fullName evidence="3">Transglutaminase-like domain-containing protein</fullName>
    </recommendedName>
</protein>
<dbReference type="EMBL" id="NXIE01000001">
    <property type="protein sequence ID" value="RXK14102.1"/>
    <property type="molecule type" value="Genomic_DNA"/>
</dbReference>
<name>A0A4Q1AZI6_9BACT</name>
<reference evidence="1 2" key="1">
    <citation type="submission" date="2017-09" db="EMBL/GenBank/DDBJ databases">
        <title>Genomics of the genus Arcobacter.</title>
        <authorList>
            <person name="Perez-Cataluna A."/>
            <person name="Figueras M.J."/>
            <person name="Salas-Masso N."/>
        </authorList>
    </citation>
    <scope>NUCLEOTIDE SEQUENCE [LARGE SCALE GENOMIC DNA]</scope>
    <source>
        <strain evidence="1 2">F156-34</strain>
    </source>
</reference>
<dbReference type="Proteomes" id="UP000289718">
    <property type="component" value="Unassembled WGS sequence"/>
</dbReference>
<dbReference type="OrthoDB" id="5339359at2"/>
<comment type="caution">
    <text evidence="1">The sequence shown here is derived from an EMBL/GenBank/DDBJ whole genome shotgun (WGS) entry which is preliminary data.</text>
</comment>
<dbReference type="AlphaFoldDB" id="A0A4Q1AZI6"/>
<proteinExistence type="predicted"/>
<evidence type="ECO:0000313" key="1">
    <source>
        <dbReference type="EMBL" id="RXK14102.1"/>
    </source>
</evidence>
<keyword evidence="2" id="KW-1185">Reference proteome</keyword>
<evidence type="ECO:0008006" key="3">
    <source>
        <dbReference type="Google" id="ProtNLM"/>
    </source>
</evidence>
<evidence type="ECO:0000313" key="2">
    <source>
        <dbReference type="Proteomes" id="UP000289718"/>
    </source>
</evidence>
<accession>A0A4Q1AZI6</accession>